<dbReference type="AlphaFoldDB" id="A0A6S6PGW1"/>
<evidence type="ECO:0000313" key="2">
    <source>
        <dbReference type="Proteomes" id="UP000515220"/>
    </source>
</evidence>
<dbReference type="Proteomes" id="UP000515220">
    <property type="component" value="Chromosome"/>
</dbReference>
<dbReference type="RefSeq" id="WP_018308268.1">
    <property type="nucleotide sequence ID" value="NZ_AP023326.1"/>
</dbReference>
<reference evidence="1 2" key="1">
    <citation type="submission" date="2020-07" db="EMBL/GenBank/DDBJ databases">
        <title>Complete Genome Sequence of an acetic acid bacterium, Acetobacter aceti JCM20276.</title>
        <authorList>
            <person name="Hirose Y."/>
            <person name="Mihara H."/>
        </authorList>
    </citation>
    <scope>NUCLEOTIDE SEQUENCE [LARGE SCALE GENOMIC DNA]</scope>
    <source>
        <strain evidence="1 2">JCM20276</strain>
    </source>
</reference>
<protein>
    <submittedName>
        <fullName evidence="1">Uncharacterized protein</fullName>
    </submittedName>
</protein>
<sequence length="45" mass="4758">MAVDTLGLFLTLHVTPVNRNDRAEVGPPAEAIQQAAQGSVELAWA</sequence>
<dbReference type="EMBL" id="AP023326">
    <property type="protein sequence ID" value="BCI68247.1"/>
    <property type="molecule type" value="Genomic_DNA"/>
</dbReference>
<proteinExistence type="predicted"/>
<accession>A0A6S6PGW1</accession>
<organism evidence="1 2">
    <name type="scientific">Acetobacter aceti</name>
    <dbReference type="NCBI Taxonomy" id="435"/>
    <lineage>
        <taxon>Bacteria</taxon>
        <taxon>Pseudomonadati</taxon>
        <taxon>Pseudomonadota</taxon>
        <taxon>Alphaproteobacteria</taxon>
        <taxon>Acetobacterales</taxon>
        <taxon>Acetobacteraceae</taxon>
        <taxon>Acetobacter</taxon>
        <taxon>Acetobacter subgen. Acetobacter</taxon>
    </lineage>
</organism>
<name>A0A6S6PGW1_ACEAC</name>
<evidence type="ECO:0000313" key="1">
    <source>
        <dbReference type="EMBL" id="BCI68247.1"/>
    </source>
</evidence>
<gene>
    <name evidence="1" type="ORF">AAJCM20276_28710</name>
</gene>